<protein>
    <submittedName>
        <fullName evidence="1">LptE family protein</fullName>
    </submittedName>
</protein>
<reference evidence="2" key="1">
    <citation type="journal article" date="2019" name="Int. J. Syst. Evol. Microbiol.">
        <title>The Global Catalogue of Microorganisms (GCM) 10K type strain sequencing project: providing services to taxonomists for standard genome sequencing and annotation.</title>
        <authorList>
            <consortium name="The Broad Institute Genomics Platform"/>
            <consortium name="The Broad Institute Genome Sequencing Center for Infectious Disease"/>
            <person name="Wu L."/>
            <person name="Ma J."/>
        </authorList>
    </citation>
    <scope>NUCLEOTIDE SEQUENCE [LARGE SCALE GENOMIC DNA]</scope>
    <source>
        <strain evidence="2">JCM 32105</strain>
    </source>
</reference>
<dbReference type="InterPro" id="IPR007485">
    <property type="entry name" value="LPS_assembly_LptE"/>
</dbReference>
<evidence type="ECO:0000313" key="1">
    <source>
        <dbReference type="EMBL" id="GAA4461095.1"/>
    </source>
</evidence>
<dbReference type="Proteomes" id="UP001500067">
    <property type="component" value="Unassembled WGS sequence"/>
</dbReference>
<organism evidence="1 2">
    <name type="scientific">Nemorincola caseinilytica</name>
    <dbReference type="NCBI Taxonomy" id="2054315"/>
    <lineage>
        <taxon>Bacteria</taxon>
        <taxon>Pseudomonadati</taxon>
        <taxon>Bacteroidota</taxon>
        <taxon>Chitinophagia</taxon>
        <taxon>Chitinophagales</taxon>
        <taxon>Chitinophagaceae</taxon>
        <taxon>Nemorincola</taxon>
    </lineage>
</organism>
<dbReference type="EMBL" id="BAABFA010000005">
    <property type="protein sequence ID" value="GAA4461095.1"/>
    <property type="molecule type" value="Genomic_DNA"/>
</dbReference>
<sequence>MLLPLAGCKVYSFSGATIEGKTINIHQLENKARNVVPSLSATLSQKIQRRILSQTGLKPVTDDDADYDMTGQITAYEVTVTAAQGVQVATKNRLTISVQIEFKNRLNEKANFSQTFTRFSDFNASQMLQSVEGALIEDIGNQLADDIFNKAFVNW</sequence>
<comment type="caution">
    <text evidence="1">The sequence shown here is derived from an EMBL/GenBank/DDBJ whole genome shotgun (WGS) entry which is preliminary data.</text>
</comment>
<gene>
    <name evidence="1" type="ORF">GCM10023093_05130</name>
</gene>
<name>A0ABP8N8K9_9BACT</name>
<keyword evidence="2" id="KW-1185">Reference proteome</keyword>
<evidence type="ECO:0000313" key="2">
    <source>
        <dbReference type="Proteomes" id="UP001500067"/>
    </source>
</evidence>
<accession>A0ABP8N8K9</accession>
<proteinExistence type="predicted"/>
<dbReference type="Pfam" id="PF04390">
    <property type="entry name" value="LptE"/>
    <property type="match status" value="1"/>
</dbReference>